<dbReference type="CDD" id="cd03499">
    <property type="entry name" value="SQR_TypeC_SdhC"/>
    <property type="match status" value="1"/>
</dbReference>
<evidence type="ECO:0000256" key="1">
    <source>
        <dbReference type="ARBA" id="ARBA00001971"/>
    </source>
</evidence>
<accession>A0A2X1AD98</accession>
<proteinExistence type="inferred from homology"/>
<reference evidence="15 16" key="1">
    <citation type="submission" date="2018-06" db="EMBL/GenBank/DDBJ databases">
        <authorList>
            <consortium name="Pathogen Informatics"/>
            <person name="Doyle S."/>
        </authorList>
    </citation>
    <scope>NUCLEOTIDE SEQUENCE [LARGE SCALE GENOMIC DNA]</scope>
    <source>
        <strain evidence="15 16">NCTC11165</strain>
    </source>
</reference>
<dbReference type="InterPro" id="IPR000701">
    <property type="entry name" value="SuccDH_FuR_B_TM-su"/>
</dbReference>
<organism evidence="15 16">
    <name type="scientific">Brevundimonas diminuta</name>
    <name type="common">Pseudomonas diminuta</name>
    <dbReference type="NCBI Taxonomy" id="293"/>
    <lineage>
        <taxon>Bacteria</taxon>
        <taxon>Pseudomonadati</taxon>
        <taxon>Pseudomonadota</taxon>
        <taxon>Alphaproteobacteria</taxon>
        <taxon>Caulobacterales</taxon>
        <taxon>Caulobacteraceae</taxon>
        <taxon>Brevundimonas</taxon>
    </lineage>
</organism>
<dbReference type="PANTHER" id="PTHR10978:SF5">
    <property type="entry name" value="SUCCINATE DEHYDROGENASE CYTOCHROME B560 SUBUNIT, MITOCHONDRIAL"/>
    <property type="match status" value="1"/>
</dbReference>
<dbReference type="AlphaFoldDB" id="A0A2X1AD98"/>
<feature type="transmembrane region" description="Helical" evidence="14">
    <location>
        <begin position="46"/>
        <end position="70"/>
    </location>
</feature>
<comment type="subcellular location">
    <subcellularLocation>
        <location evidence="3">Membrane</location>
    </subcellularLocation>
</comment>
<evidence type="ECO:0000256" key="9">
    <source>
        <dbReference type="ARBA" id="ARBA00022989"/>
    </source>
</evidence>
<dbReference type="NCBIfam" id="TIGR02970">
    <property type="entry name" value="succ_dehyd_cytB"/>
    <property type="match status" value="1"/>
</dbReference>
<dbReference type="Pfam" id="PF01127">
    <property type="entry name" value="Sdh_cyt"/>
    <property type="match status" value="1"/>
</dbReference>
<keyword evidence="8" id="KW-0479">Metal-binding</keyword>
<dbReference type="SUPFAM" id="SSF81343">
    <property type="entry name" value="Fumarate reductase respiratory complex transmembrane subunits"/>
    <property type="match status" value="1"/>
</dbReference>
<dbReference type="Gene3D" id="1.20.1300.10">
    <property type="entry name" value="Fumarate reductase/succinate dehydrogenase, transmembrane subunit"/>
    <property type="match status" value="1"/>
</dbReference>
<comment type="function">
    <text evidence="2">Membrane-anchoring subunit of succinate dehydrogenase (SDH).</text>
</comment>
<dbReference type="InterPro" id="IPR034804">
    <property type="entry name" value="SQR/QFR_C/D"/>
</dbReference>
<evidence type="ECO:0000256" key="14">
    <source>
        <dbReference type="SAM" id="Phobius"/>
    </source>
</evidence>
<evidence type="ECO:0000256" key="2">
    <source>
        <dbReference type="ARBA" id="ARBA00004050"/>
    </source>
</evidence>
<feature type="region of interest" description="Disordered" evidence="13">
    <location>
        <begin position="1"/>
        <end position="22"/>
    </location>
</feature>
<dbReference type="GO" id="GO:0046872">
    <property type="term" value="F:metal ion binding"/>
    <property type="evidence" value="ECO:0007669"/>
    <property type="project" value="UniProtKB-KW"/>
</dbReference>
<protein>
    <recommendedName>
        <fullName evidence="5">Succinate dehydrogenase cytochrome b556 subunit</fullName>
    </recommendedName>
</protein>
<dbReference type="GO" id="GO:0009055">
    <property type="term" value="F:electron transfer activity"/>
    <property type="evidence" value="ECO:0007669"/>
    <property type="project" value="InterPro"/>
</dbReference>
<comment type="similarity">
    <text evidence="4">Belongs to the cytochrome b560 family.</text>
</comment>
<feature type="transmembrane region" description="Helical" evidence="14">
    <location>
        <begin position="76"/>
        <end position="104"/>
    </location>
</feature>
<evidence type="ECO:0000256" key="3">
    <source>
        <dbReference type="ARBA" id="ARBA00004370"/>
    </source>
</evidence>
<sequence>MSNTPPAAGETGDRTGRYVRHPNGHVAPMSPFTDIWRWHMTMVASILFRVTIGAASVGAVLLLGWVAIVACGPDAFASLAAFSGSPFGLFIWFGLTWVLFSFLLNGARHLINDAGKGLDLKSANLMAQIAVWGPIVLAVLFWVVLFATGKVSL</sequence>
<dbReference type="EMBL" id="UAQM01000001">
    <property type="protein sequence ID" value="SPU42119.1"/>
    <property type="molecule type" value="Genomic_DNA"/>
</dbReference>
<keyword evidence="10" id="KW-0408">Iron</keyword>
<gene>
    <name evidence="15" type="ORF">NCTC11165_00259</name>
</gene>
<keyword evidence="9 14" id="KW-1133">Transmembrane helix</keyword>
<evidence type="ECO:0000256" key="13">
    <source>
        <dbReference type="SAM" id="MobiDB-lite"/>
    </source>
</evidence>
<evidence type="ECO:0000256" key="11">
    <source>
        <dbReference type="ARBA" id="ARBA00023136"/>
    </source>
</evidence>
<evidence type="ECO:0000313" key="16">
    <source>
        <dbReference type="Proteomes" id="UP000250358"/>
    </source>
</evidence>
<evidence type="ECO:0000256" key="5">
    <source>
        <dbReference type="ARBA" id="ARBA00020076"/>
    </source>
</evidence>
<comment type="cofactor">
    <cofactor evidence="1">
        <name>heme</name>
        <dbReference type="ChEBI" id="CHEBI:30413"/>
    </cofactor>
</comment>
<feature type="transmembrane region" description="Helical" evidence="14">
    <location>
        <begin position="125"/>
        <end position="147"/>
    </location>
</feature>
<keyword evidence="6" id="KW-0349">Heme</keyword>
<dbReference type="InterPro" id="IPR014314">
    <property type="entry name" value="Succ_DH_cytb556"/>
</dbReference>
<evidence type="ECO:0000256" key="4">
    <source>
        <dbReference type="ARBA" id="ARBA00007244"/>
    </source>
</evidence>
<evidence type="ECO:0000256" key="7">
    <source>
        <dbReference type="ARBA" id="ARBA00022692"/>
    </source>
</evidence>
<dbReference type="RefSeq" id="WP_223850633.1">
    <property type="nucleotide sequence ID" value="NZ_BJNC01000001.1"/>
</dbReference>
<evidence type="ECO:0000256" key="8">
    <source>
        <dbReference type="ARBA" id="ARBA00022723"/>
    </source>
</evidence>
<comment type="subunit">
    <text evidence="12">Part of an enzyme complex containing four subunits: a flavoprotein, an iron-sulfur protein, plus two membrane-anchoring proteins, SdhC and SdhD. The complex can form homotrimers.</text>
</comment>
<evidence type="ECO:0000256" key="10">
    <source>
        <dbReference type="ARBA" id="ARBA00023004"/>
    </source>
</evidence>
<keyword evidence="7 14" id="KW-0812">Transmembrane</keyword>
<evidence type="ECO:0000256" key="6">
    <source>
        <dbReference type="ARBA" id="ARBA00022617"/>
    </source>
</evidence>
<dbReference type="Proteomes" id="UP000250358">
    <property type="component" value="Unassembled WGS sequence"/>
</dbReference>
<name>A0A2X1AD98_BREDI</name>
<keyword evidence="11 14" id="KW-0472">Membrane</keyword>
<dbReference type="GO" id="GO:0006099">
    <property type="term" value="P:tricarboxylic acid cycle"/>
    <property type="evidence" value="ECO:0007669"/>
    <property type="project" value="InterPro"/>
</dbReference>
<evidence type="ECO:0000313" key="15">
    <source>
        <dbReference type="EMBL" id="SPU42119.1"/>
    </source>
</evidence>
<dbReference type="GO" id="GO:0016020">
    <property type="term" value="C:membrane"/>
    <property type="evidence" value="ECO:0007669"/>
    <property type="project" value="UniProtKB-SubCell"/>
</dbReference>
<dbReference type="PANTHER" id="PTHR10978">
    <property type="entry name" value="SUCCINATE DEHYDROGENASE CYTOCHROME B560 SUBUNIT"/>
    <property type="match status" value="1"/>
</dbReference>
<evidence type="ECO:0000256" key="12">
    <source>
        <dbReference type="ARBA" id="ARBA00025912"/>
    </source>
</evidence>